<reference evidence="2" key="1">
    <citation type="submission" date="2022-11" db="UniProtKB">
        <authorList>
            <consortium name="WormBaseParasite"/>
        </authorList>
    </citation>
    <scope>IDENTIFICATION</scope>
</reference>
<accession>A0A915KDV5</accession>
<protein>
    <submittedName>
        <fullName evidence="2">Uncharacterized protein</fullName>
    </submittedName>
</protein>
<dbReference type="AlphaFoldDB" id="A0A915KDV5"/>
<dbReference type="WBParaSite" id="nRc.2.0.1.t36119-RA">
    <property type="protein sequence ID" value="nRc.2.0.1.t36119-RA"/>
    <property type="gene ID" value="nRc.2.0.1.g36119"/>
</dbReference>
<dbReference type="Proteomes" id="UP000887565">
    <property type="component" value="Unplaced"/>
</dbReference>
<proteinExistence type="predicted"/>
<sequence length="105" mass="12206">LEEYNWLLKEDAFKVFRRIKNILSDCCTKLPLSVKTGVSHAHTQVEKYTLTSQVPVHTSTRSCARRYSARYSYEQAARRACSARKYLLSEQNPDHKTFACRACSW</sequence>
<evidence type="ECO:0000313" key="2">
    <source>
        <dbReference type="WBParaSite" id="nRc.2.0.1.t36119-RA"/>
    </source>
</evidence>
<evidence type="ECO:0000313" key="1">
    <source>
        <dbReference type="Proteomes" id="UP000887565"/>
    </source>
</evidence>
<name>A0A915KDV5_ROMCU</name>
<organism evidence="1 2">
    <name type="scientific">Romanomermis culicivorax</name>
    <name type="common">Nematode worm</name>
    <dbReference type="NCBI Taxonomy" id="13658"/>
    <lineage>
        <taxon>Eukaryota</taxon>
        <taxon>Metazoa</taxon>
        <taxon>Ecdysozoa</taxon>
        <taxon>Nematoda</taxon>
        <taxon>Enoplea</taxon>
        <taxon>Dorylaimia</taxon>
        <taxon>Mermithida</taxon>
        <taxon>Mermithoidea</taxon>
        <taxon>Mermithidae</taxon>
        <taxon>Romanomermis</taxon>
    </lineage>
</organism>
<keyword evidence="1" id="KW-1185">Reference proteome</keyword>